<dbReference type="Pfam" id="PF13173">
    <property type="entry name" value="AAA_14"/>
    <property type="match status" value="1"/>
</dbReference>
<dbReference type="Proteomes" id="UP000191931">
    <property type="component" value="Unassembled WGS sequence"/>
</dbReference>
<dbReference type="AlphaFoldDB" id="A0A1W1HI47"/>
<accession>A0A1W1HI47</accession>
<evidence type="ECO:0000259" key="2">
    <source>
        <dbReference type="Pfam" id="PF13635"/>
    </source>
</evidence>
<evidence type="ECO:0000313" key="3">
    <source>
        <dbReference type="EMBL" id="SLM32126.1"/>
    </source>
</evidence>
<dbReference type="SUPFAM" id="SSF52540">
    <property type="entry name" value="P-loop containing nucleoside triphosphate hydrolases"/>
    <property type="match status" value="1"/>
</dbReference>
<keyword evidence="4" id="KW-1185">Reference proteome</keyword>
<organism evidence="3 4">
    <name type="scientific">Desulfamplus magnetovallimortis</name>
    <dbReference type="NCBI Taxonomy" id="1246637"/>
    <lineage>
        <taxon>Bacteria</taxon>
        <taxon>Pseudomonadati</taxon>
        <taxon>Thermodesulfobacteriota</taxon>
        <taxon>Desulfobacteria</taxon>
        <taxon>Desulfobacterales</taxon>
        <taxon>Desulfobacteraceae</taxon>
        <taxon>Desulfamplus</taxon>
    </lineage>
</organism>
<feature type="domain" description="AAA" evidence="1">
    <location>
        <begin position="21"/>
        <end position="154"/>
    </location>
</feature>
<protein>
    <recommendedName>
        <fullName evidence="5">ATPase</fullName>
    </recommendedName>
</protein>
<evidence type="ECO:0000259" key="1">
    <source>
        <dbReference type="Pfam" id="PF13173"/>
    </source>
</evidence>
<dbReference type="PANTHER" id="PTHR33295:SF7">
    <property type="entry name" value="ATPASE"/>
    <property type="match status" value="1"/>
</dbReference>
<dbReference type="STRING" id="1246637.MTBBW1_60026"/>
<proteinExistence type="predicted"/>
<dbReference type="InterPro" id="IPR025420">
    <property type="entry name" value="DUF4143"/>
</dbReference>
<evidence type="ECO:0000313" key="4">
    <source>
        <dbReference type="Proteomes" id="UP000191931"/>
    </source>
</evidence>
<name>A0A1W1HI47_9BACT</name>
<evidence type="ECO:0008006" key="5">
    <source>
        <dbReference type="Google" id="ProtNLM"/>
    </source>
</evidence>
<reference evidence="3 4" key="1">
    <citation type="submission" date="2017-03" db="EMBL/GenBank/DDBJ databases">
        <authorList>
            <person name="Afonso C.L."/>
            <person name="Miller P.J."/>
            <person name="Scott M.A."/>
            <person name="Spackman E."/>
            <person name="Goraichik I."/>
            <person name="Dimitrov K.M."/>
            <person name="Suarez D.L."/>
            <person name="Swayne D.E."/>
        </authorList>
    </citation>
    <scope>NUCLEOTIDE SEQUENCE [LARGE SCALE GENOMIC DNA]</scope>
    <source>
        <strain evidence="3">PRJEB14757</strain>
    </source>
</reference>
<dbReference type="Pfam" id="PF13635">
    <property type="entry name" value="DUF4143"/>
    <property type="match status" value="1"/>
</dbReference>
<dbReference type="InterPro" id="IPR041682">
    <property type="entry name" value="AAA_14"/>
</dbReference>
<gene>
    <name evidence="3" type="ORF">MTBBW1_60026</name>
</gene>
<sequence>MIILKRIIYRSLLEWKEKNDRKPLIIKGARQVGKTYILKKFGAEHFNHCHYINFEEDEALHRVFEKDLKVDRIIQEISFYLNQAIDTNDDLLIMDEIQACPRALTSLKYFSEKMPELAVCSAGSLLGIHLGEASFPVGKVKFLEMFPMNFMEFLMGAGETMLLNFLSDLDISQPVPDIVHQRLWEQMTHYFVVGGLPDIVQTYVDGKNDLFTCMKQVREKQKDLLNQYLADIAKHSGKVNSMHVDRLLRNIPAQIAREQDGSIPKFKFKGVIPGIRGYSRLAGAIDWLVASGLIHKIHIINRGELPFSAFSKENFFKLILFDVGLLGALADLPVKSVLDSDYGTYKGYFAENFAAQEFLCQGHSPLYCWREGRSEVEFVMEINGLIIPIEIKSGWVTQAKSLNVFAGKYQPEYRVIFSGRNLHIDHEHKVHFYPLYLASNFPIMQDPYPSY</sequence>
<feature type="domain" description="DUF4143" evidence="2">
    <location>
        <begin position="231"/>
        <end position="394"/>
    </location>
</feature>
<dbReference type="PANTHER" id="PTHR33295">
    <property type="entry name" value="ATPASE"/>
    <property type="match status" value="1"/>
</dbReference>
<dbReference type="InterPro" id="IPR027417">
    <property type="entry name" value="P-loop_NTPase"/>
</dbReference>
<dbReference type="EMBL" id="FWEV01000303">
    <property type="protein sequence ID" value="SLM32126.1"/>
    <property type="molecule type" value="Genomic_DNA"/>
</dbReference>